<dbReference type="Proteomes" id="UP001219525">
    <property type="component" value="Unassembled WGS sequence"/>
</dbReference>
<evidence type="ECO:0000313" key="3">
    <source>
        <dbReference type="Proteomes" id="UP001219525"/>
    </source>
</evidence>
<sequence>MSDSSTHRVTIEPLRGADNFPVWKIKMGDILTDLNFDAHICQMETSRQEGFATIRLRVAYTLQVLPGVRCSTFKAKGPIGIVSDGAHGREPEDGVDELAGLLEPVLALLAPGRRTQVHLARRADYGAGGHQEAGGDRQSPEGRAVDRDRRRRGRWAGSRRRKRRECGRESGGCGRQRQSRVVDLPVEQIMDRSCRAVPWLLEVELELLSLIPNVTSASGVRCLGIEVRILAVLFDPASWHHAHNPAHHFWNQPQVFMSDSGDQSERVQQDQDGLRAIVASYLVNCSAPGNDSAIQ</sequence>
<dbReference type="AlphaFoldDB" id="A0AAD6VM89"/>
<name>A0AAD6VM89_9AGAR</name>
<gene>
    <name evidence="2" type="ORF">GGX14DRAFT_394431</name>
</gene>
<keyword evidence="3" id="KW-1185">Reference proteome</keyword>
<proteinExistence type="predicted"/>
<protein>
    <submittedName>
        <fullName evidence="2">Uncharacterized protein</fullName>
    </submittedName>
</protein>
<comment type="caution">
    <text evidence="2">The sequence shown here is derived from an EMBL/GenBank/DDBJ whole genome shotgun (WGS) entry which is preliminary data.</text>
</comment>
<reference evidence="2" key="1">
    <citation type="submission" date="2023-03" db="EMBL/GenBank/DDBJ databases">
        <title>Massive genome expansion in bonnet fungi (Mycena s.s.) driven by repeated elements and novel gene families across ecological guilds.</title>
        <authorList>
            <consortium name="Lawrence Berkeley National Laboratory"/>
            <person name="Harder C.B."/>
            <person name="Miyauchi S."/>
            <person name="Viragh M."/>
            <person name="Kuo A."/>
            <person name="Thoen E."/>
            <person name="Andreopoulos B."/>
            <person name="Lu D."/>
            <person name="Skrede I."/>
            <person name="Drula E."/>
            <person name="Henrissat B."/>
            <person name="Morin E."/>
            <person name="Kohler A."/>
            <person name="Barry K."/>
            <person name="LaButti K."/>
            <person name="Morin E."/>
            <person name="Salamov A."/>
            <person name="Lipzen A."/>
            <person name="Mereny Z."/>
            <person name="Hegedus B."/>
            <person name="Baldrian P."/>
            <person name="Stursova M."/>
            <person name="Weitz H."/>
            <person name="Taylor A."/>
            <person name="Grigoriev I.V."/>
            <person name="Nagy L.G."/>
            <person name="Martin F."/>
            <person name="Kauserud H."/>
        </authorList>
    </citation>
    <scope>NUCLEOTIDE SEQUENCE</scope>
    <source>
        <strain evidence="2">9144</strain>
    </source>
</reference>
<organism evidence="2 3">
    <name type="scientific">Mycena pura</name>
    <dbReference type="NCBI Taxonomy" id="153505"/>
    <lineage>
        <taxon>Eukaryota</taxon>
        <taxon>Fungi</taxon>
        <taxon>Dikarya</taxon>
        <taxon>Basidiomycota</taxon>
        <taxon>Agaricomycotina</taxon>
        <taxon>Agaricomycetes</taxon>
        <taxon>Agaricomycetidae</taxon>
        <taxon>Agaricales</taxon>
        <taxon>Marasmiineae</taxon>
        <taxon>Mycenaceae</taxon>
        <taxon>Mycena</taxon>
    </lineage>
</organism>
<dbReference type="EMBL" id="JARJCW010000027">
    <property type="protein sequence ID" value="KAJ7210806.1"/>
    <property type="molecule type" value="Genomic_DNA"/>
</dbReference>
<evidence type="ECO:0000313" key="2">
    <source>
        <dbReference type="EMBL" id="KAJ7210806.1"/>
    </source>
</evidence>
<feature type="compositionally biased region" description="Basic residues" evidence="1">
    <location>
        <begin position="149"/>
        <end position="165"/>
    </location>
</feature>
<feature type="region of interest" description="Disordered" evidence="1">
    <location>
        <begin position="126"/>
        <end position="177"/>
    </location>
</feature>
<accession>A0AAD6VM89</accession>
<feature type="compositionally biased region" description="Basic and acidic residues" evidence="1">
    <location>
        <begin position="133"/>
        <end position="148"/>
    </location>
</feature>
<evidence type="ECO:0000256" key="1">
    <source>
        <dbReference type="SAM" id="MobiDB-lite"/>
    </source>
</evidence>